<keyword evidence="2" id="KW-1185">Reference proteome</keyword>
<reference evidence="1" key="1">
    <citation type="submission" date="2020-10" db="EMBL/GenBank/DDBJ databases">
        <title>Catharus ustulatus (Swainson's thrush) genome, bCatUst1, primary haplotype v2.</title>
        <authorList>
            <person name="Delmore K."/>
            <person name="Vafadar M."/>
            <person name="Formenti G."/>
            <person name="Chow W."/>
            <person name="Pelan S."/>
            <person name="Howe K."/>
            <person name="Rhie A."/>
            <person name="Mountcastle J."/>
            <person name="Haase B."/>
            <person name="Fedrigo O."/>
            <person name="Jarvis E.D."/>
        </authorList>
    </citation>
    <scope>NUCLEOTIDE SEQUENCE [LARGE SCALE GENOMIC DNA]</scope>
</reference>
<sequence length="72" mass="8096">MSAVLLLLRALRAARPRPRARPPSARGLRTAAPRRAFAKELFLGTLRKVGPRGWGRPWGRGSRLYVNFSLPF</sequence>
<evidence type="ECO:0000313" key="2">
    <source>
        <dbReference type="Proteomes" id="UP000694563"/>
    </source>
</evidence>
<reference evidence="1" key="3">
    <citation type="submission" date="2025-09" db="UniProtKB">
        <authorList>
            <consortium name="Ensembl"/>
        </authorList>
    </citation>
    <scope>IDENTIFICATION</scope>
</reference>
<dbReference type="Ensembl" id="ENSCUST00005012338.1">
    <property type="protein sequence ID" value="ENSCUSP00005011845.1"/>
    <property type="gene ID" value="ENSCUSG00005007617.1"/>
</dbReference>
<proteinExistence type="predicted"/>
<dbReference type="AlphaFoldDB" id="A0A8C3UBZ2"/>
<reference evidence="1" key="2">
    <citation type="submission" date="2025-08" db="UniProtKB">
        <authorList>
            <consortium name="Ensembl"/>
        </authorList>
    </citation>
    <scope>IDENTIFICATION</scope>
</reference>
<name>A0A8C3UBZ2_CATUS</name>
<evidence type="ECO:0000313" key="1">
    <source>
        <dbReference type="Ensembl" id="ENSCUSP00005011845.1"/>
    </source>
</evidence>
<accession>A0A8C3UBZ2</accession>
<dbReference type="Proteomes" id="UP000694563">
    <property type="component" value="Chromosome 13"/>
</dbReference>
<organism evidence="1 2">
    <name type="scientific">Catharus ustulatus</name>
    <name type="common">Russet-backed thrush</name>
    <name type="synonym">Hylocichla ustulatus</name>
    <dbReference type="NCBI Taxonomy" id="91951"/>
    <lineage>
        <taxon>Eukaryota</taxon>
        <taxon>Metazoa</taxon>
        <taxon>Chordata</taxon>
        <taxon>Craniata</taxon>
        <taxon>Vertebrata</taxon>
        <taxon>Euteleostomi</taxon>
        <taxon>Archelosauria</taxon>
        <taxon>Archosauria</taxon>
        <taxon>Dinosauria</taxon>
        <taxon>Saurischia</taxon>
        <taxon>Theropoda</taxon>
        <taxon>Coelurosauria</taxon>
        <taxon>Aves</taxon>
        <taxon>Neognathae</taxon>
        <taxon>Neoaves</taxon>
        <taxon>Telluraves</taxon>
        <taxon>Australaves</taxon>
        <taxon>Passeriformes</taxon>
        <taxon>Turdidae</taxon>
        <taxon>Catharus</taxon>
    </lineage>
</organism>
<protein>
    <submittedName>
        <fullName evidence="1">Uncharacterized protein</fullName>
    </submittedName>
</protein>